<accession>A0ABU6QNL7</accession>
<feature type="non-terminal residue" evidence="1">
    <location>
        <position position="1"/>
    </location>
</feature>
<reference evidence="1 2" key="1">
    <citation type="journal article" date="2023" name="Plants (Basel)">
        <title>Bridging the Gap: Combining Genomics and Transcriptomics Approaches to Understand Stylosanthes scabra, an Orphan Legume from the Brazilian Caatinga.</title>
        <authorList>
            <person name="Ferreira-Neto J.R.C."/>
            <person name="da Silva M.D."/>
            <person name="Binneck E."/>
            <person name="de Melo N.F."/>
            <person name="da Silva R.H."/>
            <person name="de Melo A.L.T.M."/>
            <person name="Pandolfi V."/>
            <person name="Bustamante F.O."/>
            <person name="Brasileiro-Vidal A.C."/>
            <person name="Benko-Iseppon A.M."/>
        </authorList>
    </citation>
    <scope>NUCLEOTIDE SEQUENCE [LARGE SCALE GENOMIC DNA]</scope>
    <source>
        <tissue evidence="1">Leaves</tissue>
    </source>
</reference>
<name>A0ABU6QNL7_9FABA</name>
<dbReference type="EMBL" id="JASCZI010000856">
    <property type="protein sequence ID" value="MED6113589.1"/>
    <property type="molecule type" value="Genomic_DNA"/>
</dbReference>
<sequence>GLELFATNFCFEKLRKSELILGPPSRYDSNTFTGKVSSSNTKRFQVFEIHQLRMGISWSLRVLCGWHLSTIIDQISKQFVEPPPTI</sequence>
<evidence type="ECO:0000313" key="1">
    <source>
        <dbReference type="EMBL" id="MED6113589.1"/>
    </source>
</evidence>
<keyword evidence="2" id="KW-1185">Reference proteome</keyword>
<evidence type="ECO:0000313" key="2">
    <source>
        <dbReference type="Proteomes" id="UP001341840"/>
    </source>
</evidence>
<dbReference type="Proteomes" id="UP001341840">
    <property type="component" value="Unassembled WGS sequence"/>
</dbReference>
<gene>
    <name evidence="1" type="ORF">PIB30_072371</name>
</gene>
<comment type="caution">
    <text evidence="1">The sequence shown here is derived from an EMBL/GenBank/DDBJ whole genome shotgun (WGS) entry which is preliminary data.</text>
</comment>
<protein>
    <submittedName>
        <fullName evidence="1">Uncharacterized protein</fullName>
    </submittedName>
</protein>
<proteinExistence type="predicted"/>
<organism evidence="1 2">
    <name type="scientific">Stylosanthes scabra</name>
    <dbReference type="NCBI Taxonomy" id="79078"/>
    <lineage>
        <taxon>Eukaryota</taxon>
        <taxon>Viridiplantae</taxon>
        <taxon>Streptophyta</taxon>
        <taxon>Embryophyta</taxon>
        <taxon>Tracheophyta</taxon>
        <taxon>Spermatophyta</taxon>
        <taxon>Magnoliopsida</taxon>
        <taxon>eudicotyledons</taxon>
        <taxon>Gunneridae</taxon>
        <taxon>Pentapetalae</taxon>
        <taxon>rosids</taxon>
        <taxon>fabids</taxon>
        <taxon>Fabales</taxon>
        <taxon>Fabaceae</taxon>
        <taxon>Papilionoideae</taxon>
        <taxon>50 kb inversion clade</taxon>
        <taxon>dalbergioids sensu lato</taxon>
        <taxon>Dalbergieae</taxon>
        <taxon>Pterocarpus clade</taxon>
        <taxon>Stylosanthes</taxon>
    </lineage>
</organism>